<feature type="compositionally biased region" description="Basic and acidic residues" evidence="5">
    <location>
        <begin position="731"/>
        <end position="750"/>
    </location>
</feature>
<feature type="region of interest" description="Disordered" evidence="5">
    <location>
        <begin position="651"/>
        <end position="674"/>
    </location>
</feature>
<evidence type="ECO:0000256" key="2">
    <source>
        <dbReference type="ARBA" id="ARBA00022692"/>
    </source>
</evidence>
<proteinExistence type="predicted"/>
<feature type="compositionally biased region" description="Low complexity" evidence="5">
    <location>
        <begin position="660"/>
        <end position="669"/>
    </location>
</feature>
<feature type="region of interest" description="Disordered" evidence="5">
    <location>
        <begin position="98"/>
        <end position="143"/>
    </location>
</feature>
<dbReference type="InterPro" id="IPR029071">
    <property type="entry name" value="Ubiquitin-like_domsf"/>
</dbReference>
<organism evidence="9">
    <name type="scientific">Chaetomium thermophilum (strain DSM 1495 / CBS 144.50 / IMI 039719)</name>
    <name type="common">Thermochaetoides thermophila</name>
    <dbReference type="NCBI Taxonomy" id="759272"/>
    <lineage>
        <taxon>Eukaryota</taxon>
        <taxon>Fungi</taxon>
        <taxon>Dikarya</taxon>
        <taxon>Ascomycota</taxon>
        <taxon>Pezizomycotina</taxon>
        <taxon>Sordariomycetes</taxon>
        <taxon>Sordariomycetidae</taxon>
        <taxon>Sordariales</taxon>
        <taxon>Chaetomiaceae</taxon>
        <taxon>Thermochaetoides</taxon>
    </lineage>
</organism>
<dbReference type="HOGENOM" id="CLU_019096_1_0_1"/>
<evidence type="ECO:0000256" key="1">
    <source>
        <dbReference type="ARBA" id="ARBA00004370"/>
    </source>
</evidence>
<reference evidence="8 9" key="1">
    <citation type="journal article" date="2011" name="Cell">
        <title>Insight into structure and assembly of the nuclear pore complex by utilizing the genome of a eukaryotic thermophile.</title>
        <authorList>
            <person name="Amlacher S."/>
            <person name="Sarges P."/>
            <person name="Flemming D."/>
            <person name="van Noort V."/>
            <person name="Kunze R."/>
            <person name="Devos D.P."/>
            <person name="Arumugam M."/>
            <person name="Bork P."/>
            <person name="Hurt E."/>
        </authorList>
    </citation>
    <scope>NUCLEOTIDE SEQUENCE [LARGE SCALE GENOMIC DNA]</scope>
    <source>
        <strain evidence="9">DSM 1495 / CBS 144.50 / IMI 039719</strain>
    </source>
</reference>
<keyword evidence="2 6" id="KW-0812">Transmembrane</keyword>
<dbReference type="SUPFAM" id="SSF54236">
    <property type="entry name" value="Ubiquitin-like"/>
    <property type="match status" value="1"/>
</dbReference>
<dbReference type="STRING" id="759272.G0SGZ2"/>
<dbReference type="InterPro" id="IPR000626">
    <property type="entry name" value="Ubiquitin-like_dom"/>
</dbReference>
<feature type="domain" description="Ubiquitin-like" evidence="7">
    <location>
        <begin position="23"/>
        <end position="106"/>
    </location>
</feature>
<dbReference type="SMART" id="SM00213">
    <property type="entry name" value="UBQ"/>
    <property type="match status" value="1"/>
</dbReference>
<feature type="region of interest" description="Disordered" evidence="5">
    <location>
        <begin position="731"/>
        <end position="795"/>
    </location>
</feature>
<keyword evidence="9" id="KW-1185">Reference proteome</keyword>
<evidence type="ECO:0000256" key="5">
    <source>
        <dbReference type="SAM" id="MobiDB-lite"/>
    </source>
</evidence>
<comment type="subcellular location">
    <subcellularLocation>
        <location evidence="1">Membrane</location>
    </subcellularLocation>
</comment>
<keyword evidence="4 6" id="KW-0472">Membrane</keyword>
<feature type="compositionally biased region" description="Low complexity" evidence="5">
    <location>
        <begin position="751"/>
        <end position="763"/>
    </location>
</feature>
<gene>
    <name evidence="8" type="ORF">CTHT_0068080</name>
</gene>
<sequence>MADEQPRTSNPAPVSQEDGPLLVNLHILSPTDGVGNLRFPGLPAATTIRELKAKIRETLEARPADEDQRLIHRGRVLARDTDTLKDVFGEQEIRTSDQQTIHLVVRNPEHQPSRSSTTSSTPGQGTSTQTQAPGPDSALPRLDAQPQRPFQFQQAHIIRQVGPTFAVGAVVRPGSAPITLPHVTGQNQHQEFLQRLNQLHQRGEALREANLRQLLAQQRGTLGSHGTVESANSQGSSGNLGNSEVGRSSSPTRQTSQTITREGTTQDGQHFSFRITFNEVVTHAGTTSRTPTGTASSGDAAGPRPLSAAEVQNIIQAADAARTAQVMANAIQRSTSEPPPANVVENLANHGFGNPIQPIQPGVTTPIIPALSRNTSHTVTPDPSARSPSQRNNAVFSSQYAEPSNQQNEQSTSQSATANQTTGLSSSQQASSEQRQSPQTYPEVYLLSSPTGPRAVLINNGPSDMYITSPPRVSQYTPSYYYRAPAFPYIVPAQTATPQIQVQPGQARVTIAVPGQAEVRIDTPALAQQPQPMAAQVFAPRNDEQEGLRRRPVAAQPVAAELPHPVPQLRNPHGNPGAVAVAVALWPHIWLVIRLLAFAWWFSYSNPSWERWLSLAIAALVVFAINTGILNGIINTAFHPVREQLEGLIPFADPNRQPEQGQNQNGQNGADPDPAQMAARLVAERRAANRNWLMHQWRRIERAGILFLASFAPGVTERHIQLLEQRERAERRAAEETRAAAERAARENRETQQQGQDQAPSSQTGNEQTTSGASAQQPAPQQQPLAQAQPQLVET</sequence>
<dbReference type="Gene3D" id="3.10.20.90">
    <property type="entry name" value="Phosphatidylinositol 3-kinase Catalytic Subunit, Chain A, domain 1"/>
    <property type="match status" value="1"/>
</dbReference>
<dbReference type="GeneID" id="18260846"/>
<feature type="compositionally biased region" description="Polar residues" evidence="5">
    <location>
        <begin position="284"/>
        <end position="297"/>
    </location>
</feature>
<feature type="compositionally biased region" description="Low complexity" evidence="5">
    <location>
        <begin position="775"/>
        <end position="795"/>
    </location>
</feature>
<dbReference type="PANTHER" id="PTHR12943:SF27">
    <property type="entry name" value="HOMOCYSTEINE-INDUCED ENDOPLASMIC RETICULUM PROTEIN, ISOFORM A"/>
    <property type="match status" value="1"/>
</dbReference>
<dbReference type="GO" id="GO:0030968">
    <property type="term" value="P:endoplasmic reticulum unfolded protein response"/>
    <property type="evidence" value="ECO:0007669"/>
    <property type="project" value="TreeGrafter"/>
</dbReference>
<feature type="compositionally biased region" description="Low complexity" evidence="5">
    <location>
        <begin position="113"/>
        <end position="135"/>
    </location>
</feature>
<dbReference type="eggNOG" id="ENOG502SAFQ">
    <property type="taxonomic scope" value="Eukaryota"/>
</dbReference>
<feature type="region of interest" description="Disordered" evidence="5">
    <location>
        <begin position="397"/>
        <end position="446"/>
    </location>
</feature>
<dbReference type="Proteomes" id="UP000008066">
    <property type="component" value="Unassembled WGS sequence"/>
</dbReference>
<feature type="region of interest" description="Disordered" evidence="5">
    <location>
        <begin position="222"/>
        <end position="270"/>
    </location>
</feature>
<feature type="transmembrane region" description="Helical" evidence="6">
    <location>
        <begin position="612"/>
        <end position="634"/>
    </location>
</feature>
<dbReference type="GO" id="GO:0016020">
    <property type="term" value="C:membrane"/>
    <property type="evidence" value="ECO:0007669"/>
    <property type="project" value="UniProtKB-SubCell"/>
</dbReference>
<feature type="region of interest" description="Disordered" evidence="5">
    <location>
        <begin position="373"/>
        <end position="392"/>
    </location>
</feature>
<dbReference type="OrthoDB" id="21589at2759"/>
<dbReference type="PANTHER" id="PTHR12943">
    <property type="entry name" value="HOMOCYSTEINE-RESPONSIVE ENDOPLASMIC RETICULUM-RESIDENT UNIQUITIN-LIKE DOMAIN HERPUD PROTEIN FAMILY MEMBER"/>
    <property type="match status" value="1"/>
</dbReference>
<dbReference type="OMA" id="NASWSRW"/>
<evidence type="ECO:0000256" key="4">
    <source>
        <dbReference type="ARBA" id="ARBA00023136"/>
    </source>
</evidence>
<accession>G0SGZ2</accession>
<dbReference type="RefSeq" id="XP_006697099.1">
    <property type="nucleotide sequence ID" value="XM_006697036.1"/>
</dbReference>
<dbReference type="AlphaFoldDB" id="G0SGZ2"/>
<feature type="transmembrane region" description="Helical" evidence="6">
    <location>
        <begin position="577"/>
        <end position="600"/>
    </location>
</feature>
<feature type="compositionally biased region" description="Polar residues" evidence="5">
    <location>
        <begin position="764"/>
        <end position="774"/>
    </location>
</feature>
<name>G0SGZ2_CHATD</name>
<keyword evidence="3 6" id="KW-1133">Transmembrane helix</keyword>
<evidence type="ECO:0000256" key="3">
    <source>
        <dbReference type="ARBA" id="ARBA00022989"/>
    </source>
</evidence>
<feature type="compositionally biased region" description="Low complexity" evidence="5">
    <location>
        <begin position="230"/>
        <end position="261"/>
    </location>
</feature>
<protein>
    <recommendedName>
        <fullName evidence="7">Ubiquitin-like domain-containing protein</fullName>
    </recommendedName>
</protein>
<dbReference type="EMBL" id="GL988047">
    <property type="protein sequence ID" value="EGS17481.1"/>
    <property type="molecule type" value="Genomic_DNA"/>
</dbReference>
<evidence type="ECO:0000313" key="8">
    <source>
        <dbReference type="EMBL" id="EGS17481.1"/>
    </source>
</evidence>
<feature type="compositionally biased region" description="Low complexity" evidence="5">
    <location>
        <begin position="404"/>
        <end position="439"/>
    </location>
</feature>
<dbReference type="Pfam" id="PF00240">
    <property type="entry name" value="ubiquitin"/>
    <property type="match status" value="1"/>
</dbReference>
<evidence type="ECO:0000256" key="6">
    <source>
        <dbReference type="SAM" id="Phobius"/>
    </source>
</evidence>
<dbReference type="KEGG" id="cthr:CTHT_0068080"/>
<evidence type="ECO:0000313" key="9">
    <source>
        <dbReference type="Proteomes" id="UP000008066"/>
    </source>
</evidence>
<dbReference type="InterPro" id="IPR039751">
    <property type="entry name" value="HERPUD1/2"/>
</dbReference>
<feature type="region of interest" description="Disordered" evidence="5">
    <location>
        <begin position="284"/>
        <end position="305"/>
    </location>
</feature>
<evidence type="ECO:0000259" key="7">
    <source>
        <dbReference type="SMART" id="SM00213"/>
    </source>
</evidence>